<evidence type="ECO:0000256" key="1">
    <source>
        <dbReference type="SAM" id="MobiDB-lite"/>
    </source>
</evidence>
<sequence length="323" mass="37982">MESSLSYGESIKSKETLSVKEHLRLLREECDGNLETGNAIASTDTNAIKLAKKTLNPQKKEKKFSGELKLKDNESKPHENSDSKKEIVWSEIDKMKTIDDIQKCAGKLWEIDSTLERKNFKHYDSRSERGLYYHYFTLKIRTLCKDFVEQNYWNWYFSNSKTWDLVLYDTFTKKEVILLPKNKIHFYPVDLVIGWHESYMRVWWVVGEDTAARKSGDYRALDALDSKAENKRKIQIIDAELKKKPDPERREFLLLSKRDTMENIVKAKFLDSWKKDIPGVLSGFREIISFSKANNMPKVMFSRLDDMFQNEPIPELVNLLKNQ</sequence>
<accession>K2G5S3</accession>
<dbReference type="AlphaFoldDB" id="K2G5S3"/>
<feature type="region of interest" description="Disordered" evidence="1">
    <location>
        <begin position="60"/>
        <end position="84"/>
    </location>
</feature>
<organism evidence="2">
    <name type="scientific">uncultured bacterium</name>
    <name type="common">gcode 4</name>
    <dbReference type="NCBI Taxonomy" id="1234023"/>
    <lineage>
        <taxon>Bacteria</taxon>
        <taxon>environmental samples</taxon>
    </lineage>
</organism>
<evidence type="ECO:0000313" key="2">
    <source>
        <dbReference type="EMBL" id="EKE29607.1"/>
    </source>
</evidence>
<comment type="caution">
    <text evidence="2">The sequence shown here is derived from an EMBL/GenBank/DDBJ whole genome shotgun (WGS) entry which is preliminary data.</text>
</comment>
<proteinExistence type="predicted"/>
<dbReference type="EMBL" id="AMFJ01000139">
    <property type="protein sequence ID" value="EKE29607.1"/>
    <property type="molecule type" value="Genomic_DNA"/>
</dbReference>
<reference evidence="2" key="1">
    <citation type="journal article" date="2012" name="Science">
        <title>Fermentation, hydrogen, and sulfur metabolism in multiple uncultivated bacterial phyla.</title>
        <authorList>
            <person name="Wrighton K.C."/>
            <person name="Thomas B.C."/>
            <person name="Sharon I."/>
            <person name="Miller C.S."/>
            <person name="Castelle C.J."/>
            <person name="VerBerkmoes N.C."/>
            <person name="Wilkins M.J."/>
            <person name="Hettich R.L."/>
            <person name="Lipton M.S."/>
            <person name="Williams K.H."/>
            <person name="Long P.E."/>
            <person name="Banfield J.F."/>
        </authorList>
    </citation>
    <scope>NUCLEOTIDE SEQUENCE [LARGE SCALE GENOMIC DNA]</scope>
</reference>
<feature type="compositionally biased region" description="Basic and acidic residues" evidence="1">
    <location>
        <begin position="63"/>
        <end position="84"/>
    </location>
</feature>
<gene>
    <name evidence="2" type="ORF">ACD_2C00139G0005</name>
</gene>
<protein>
    <submittedName>
        <fullName evidence="2">Uncharacterized protein</fullName>
    </submittedName>
</protein>
<name>K2G5S3_9BACT</name>